<name>A0AAQ3SN84_PASNO</name>
<dbReference type="PANTHER" id="PTHR47072:SF5">
    <property type="entry name" value="MYB_SANT-LIKE DOMAIN-CONTAINING PROTEIN"/>
    <property type="match status" value="1"/>
</dbReference>
<evidence type="ECO:0000256" key="1">
    <source>
        <dbReference type="SAM" id="MobiDB-lite"/>
    </source>
</evidence>
<feature type="domain" description="Myb/SANT-like" evidence="2">
    <location>
        <begin position="27"/>
        <end position="106"/>
    </location>
</feature>
<dbReference type="Pfam" id="PF12776">
    <property type="entry name" value="Myb_DNA-bind_3"/>
    <property type="match status" value="1"/>
</dbReference>
<sequence length="247" mass="28177">MSSPSPTGMRGGAKKRKSGRFVMRADWSEDRTLFLVSILKEYNSPRHRAQNGWTKEAWNSMTQCVNDKFASANYLKDREQRQKKDYNAVKTILSKSGFGWNNVLKMPTTIDGKIAEGKHCKRSSEKTYKLEKQCYEEDYGQMTTPSPTIPAIPGSFVELVQGGIDLSTENGFEIEDSQYRTTAEDLADREAKYYSQTEAEFANIQERPKRKVSTDACAGQKERPEREKKKSKSNDNAMNELIALRKE</sequence>
<feature type="region of interest" description="Disordered" evidence="1">
    <location>
        <begin position="204"/>
        <end position="247"/>
    </location>
</feature>
<evidence type="ECO:0000259" key="2">
    <source>
        <dbReference type="Pfam" id="PF12776"/>
    </source>
</evidence>
<evidence type="ECO:0000313" key="3">
    <source>
        <dbReference type="EMBL" id="WVZ57599.1"/>
    </source>
</evidence>
<dbReference type="EMBL" id="CP144746">
    <property type="protein sequence ID" value="WVZ57599.1"/>
    <property type="molecule type" value="Genomic_DNA"/>
</dbReference>
<dbReference type="InterPro" id="IPR024752">
    <property type="entry name" value="Myb/SANT-like_dom"/>
</dbReference>
<proteinExistence type="predicted"/>
<gene>
    <name evidence="3" type="ORF">U9M48_007963</name>
</gene>
<dbReference type="PANTHER" id="PTHR47072">
    <property type="match status" value="1"/>
</dbReference>
<evidence type="ECO:0000313" key="4">
    <source>
        <dbReference type="Proteomes" id="UP001341281"/>
    </source>
</evidence>
<accession>A0AAQ3SN84</accession>
<reference evidence="3 4" key="1">
    <citation type="submission" date="2024-02" db="EMBL/GenBank/DDBJ databases">
        <title>High-quality chromosome-scale genome assembly of Pensacola bahiagrass (Paspalum notatum Flugge var. saurae).</title>
        <authorList>
            <person name="Vega J.M."/>
            <person name="Podio M."/>
            <person name="Orjuela J."/>
            <person name="Siena L.A."/>
            <person name="Pessino S.C."/>
            <person name="Combes M.C."/>
            <person name="Mariac C."/>
            <person name="Albertini E."/>
            <person name="Pupilli F."/>
            <person name="Ortiz J.P.A."/>
            <person name="Leblanc O."/>
        </authorList>
    </citation>
    <scope>NUCLEOTIDE SEQUENCE [LARGE SCALE GENOMIC DNA]</scope>
    <source>
        <strain evidence="3">R1</strain>
        <tissue evidence="3">Leaf</tissue>
    </source>
</reference>
<dbReference type="AlphaFoldDB" id="A0AAQ3SN84"/>
<protein>
    <recommendedName>
        <fullName evidence="2">Myb/SANT-like domain-containing protein</fullName>
    </recommendedName>
</protein>
<dbReference type="Proteomes" id="UP001341281">
    <property type="component" value="Chromosome 02"/>
</dbReference>
<keyword evidence="4" id="KW-1185">Reference proteome</keyword>
<organism evidence="3 4">
    <name type="scientific">Paspalum notatum var. saurae</name>
    <dbReference type="NCBI Taxonomy" id="547442"/>
    <lineage>
        <taxon>Eukaryota</taxon>
        <taxon>Viridiplantae</taxon>
        <taxon>Streptophyta</taxon>
        <taxon>Embryophyta</taxon>
        <taxon>Tracheophyta</taxon>
        <taxon>Spermatophyta</taxon>
        <taxon>Magnoliopsida</taxon>
        <taxon>Liliopsida</taxon>
        <taxon>Poales</taxon>
        <taxon>Poaceae</taxon>
        <taxon>PACMAD clade</taxon>
        <taxon>Panicoideae</taxon>
        <taxon>Andropogonodae</taxon>
        <taxon>Paspaleae</taxon>
        <taxon>Paspalinae</taxon>
        <taxon>Paspalum</taxon>
    </lineage>
</organism>